<comment type="caution">
    <text evidence="8">The sequence shown here is derived from an EMBL/GenBank/DDBJ whole genome shotgun (WGS) entry which is preliminary data.</text>
</comment>
<keyword evidence="2" id="KW-0547">Nucleotide-binding</keyword>
<protein>
    <submittedName>
        <fullName evidence="8">ATP-dependent RNA/DNA helicase IGHMBP2</fullName>
        <ecNumber evidence="8">3.6.4.12</ecNumber>
        <ecNumber evidence="8">3.6.4.13</ecNumber>
    </submittedName>
</protein>
<evidence type="ECO:0000256" key="6">
    <source>
        <dbReference type="SAM" id="Coils"/>
    </source>
</evidence>
<dbReference type="CDD" id="cd18808">
    <property type="entry name" value="SF1_C_Upf1"/>
    <property type="match status" value="1"/>
</dbReference>
<dbReference type="EC" id="3.6.4.12" evidence="8"/>
<keyword evidence="3 8" id="KW-0378">Hydrolase</keyword>
<evidence type="ECO:0000313" key="8">
    <source>
        <dbReference type="EMBL" id="MDT3400954.1"/>
    </source>
</evidence>
<dbReference type="GO" id="GO:0016787">
    <property type="term" value="F:hydrolase activity"/>
    <property type="evidence" value="ECO:0007669"/>
    <property type="project" value="UniProtKB-KW"/>
</dbReference>
<comment type="similarity">
    <text evidence="1">Belongs to the DNA2/NAM7 helicase family.</text>
</comment>
<reference evidence="9" key="1">
    <citation type="submission" date="2023-07" db="EMBL/GenBank/DDBJ databases">
        <title>Functional and genomic diversity of the sorghum phyllosphere microbiome.</title>
        <authorList>
            <person name="Shade A."/>
        </authorList>
    </citation>
    <scope>NUCLEOTIDE SEQUENCE [LARGE SCALE GENOMIC DNA]</scope>
    <source>
        <strain evidence="9">SORGH_AS_0422</strain>
    </source>
</reference>
<evidence type="ECO:0000313" key="9">
    <source>
        <dbReference type="Proteomes" id="UP001258315"/>
    </source>
</evidence>
<sequence length="607" mass="67294">MSDYFKNLAALLDVERQADETSFASLTNGVGTAQRRELGLCWYPIAIRNTEPVRGDYINVEVERTTHKELSHQIRFGSSVALFSNHNPQDRVRGTVTYLGSDRMKVTLLTEELPDWASDGKLGIDLLFDAYSYDEMKQALKTAEKLDSHLIKVLTGQESPVTANVPYLNAALNASQNNAVAHILGSQDLAIVHGPPGTGKTTTLVAAIKAVVERNDEQVLVVAPSNTAVDLLSEKLTDAGLNVLRIGNPVRVSERLQQLTLDNKVAAHIQSKEIKKLRKQAAEYKNMAHKYKRSFGKAERDQRKALFNEAHRIMKDVTQIEEYIAGDVISKTQVITATLVGANHYSISKLNFKTVFIDEAGQALEPATWIPILKAQRVILAGDHLQLPPTVKSSQSALTITLLQKCVALHPEAVTLLQEQYRMNSQIMNFSSRRFYENRLIAHPSVANRMLWEGDKPFTFIDTAGAGYDENADGTSTVNPEEAAFVVRHIAAQNYIGRSVAVIAPYKQQVVLLAELLAGTGIEVNTVDGFQGQERDVVYISLTRSNSDGTIGFLVDYRRMNVAITRARMKLIIIGDSATLGQDPFYKELLAYAEEVGGYKSVWEYQD</sequence>
<dbReference type="InterPro" id="IPR041679">
    <property type="entry name" value="DNA2/NAM7-like_C"/>
</dbReference>
<dbReference type="GO" id="GO:0003678">
    <property type="term" value="F:DNA helicase activity"/>
    <property type="evidence" value="ECO:0007669"/>
    <property type="project" value="UniProtKB-EC"/>
</dbReference>
<dbReference type="GO" id="GO:0003724">
    <property type="term" value="F:RNA helicase activity"/>
    <property type="evidence" value="ECO:0007669"/>
    <property type="project" value="UniProtKB-EC"/>
</dbReference>
<gene>
    <name evidence="8" type="ORF">QE417_000026</name>
</gene>
<evidence type="ECO:0000256" key="5">
    <source>
        <dbReference type="ARBA" id="ARBA00022840"/>
    </source>
</evidence>
<dbReference type="Pfam" id="PF13087">
    <property type="entry name" value="AAA_12"/>
    <property type="match status" value="1"/>
</dbReference>
<dbReference type="Pfam" id="PF13086">
    <property type="entry name" value="AAA_11"/>
    <property type="match status" value="1"/>
</dbReference>
<evidence type="ECO:0000256" key="2">
    <source>
        <dbReference type="ARBA" id="ARBA00022741"/>
    </source>
</evidence>
<dbReference type="SUPFAM" id="SSF52540">
    <property type="entry name" value="P-loop containing nucleoside triphosphate hydrolases"/>
    <property type="match status" value="1"/>
</dbReference>
<keyword evidence="5" id="KW-0067">ATP-binding</keyword>
<dbReference type="Gene3D" id="3.40.50.300">
    <property type="entry name" value="P-loop containing nucleotide triphosphate hydrolases"/>
    <property type="match status" value="2"/>
</dbReference>
<dbReference type="EC" id="3.6.4.13" evidence="8"/>
<keyword evidence="6" id="KW-0175">Coiled coil</keyword>
<keyword evidence="9" id="KW-1185">Reference proteome</keyword>
<dbReference type="Gene3D" id="2.40.30.270">
    <property type="match status" value="1"/>
</dbReference>
<evidence type="ECO:0000256" key="1">
    <source>
        <dbReference type="ARBA" id="ARBA00007913"/>
    </source>
</evidence>
<organism evidence="8 9">
    <name type="scientific">Mucilaginibacter terrae</name>
    <dbReference type="NCBI Taxonomy" id="1955052"/>
    <lineage>
        <taxon>Bacteria</taxon>
        <taxon>Pseudomonadati</taxon>
        <taxon>Bacteroidota</taxon>
        <taxon>Sphingobacteriia</taxon>
        <taxon>Sphingobacteriales</taxon>
        <taxon>Sphingobacteriaceae</taxon>
        <taxon>Mucilaginibacter</taxon>
    </lineage>
</organism>
<feature type="coiled-coil region" evidence="6">
    <location>
        <begin position="267"/>
        <end position="294"/>
    </location>
</feature>
<feature type="domain" description="AAA+ ATPase" evidence="7">
    <location>
        <begin position="186"/>
        <end position="412"/>
    </location>
</feature>
<proteinExistence type="inferred from homology"/>
<keyword evidence="4 8" id="KW-0347">Helicase</keyword>
<dbReference type="Proteomes" id="UP001258315">
    <property type="component" value="Unassembled WGS sequence"/>
</dbReference>
<dbReference type="InterPro" id="IPR003593">
    <property type="entry name" value="AAA+_ATPase"/>
</dbReference>
<dbReference type="RefSeq" id="WP_311946688.1">
    <property type="nucleotide sequence ID" value="NZ_JAVLVU010000001.1"/>
</dbReference>
<dbReference type="InterPro" id="IPR041677">
    <property type="entry name" value="DNA2/NAM7_AAA_11"/>
</dbReference>
<evidence type="ECO:0000259" key="7">
    <source>
        <dbReference type="SMART" id="SM00382"/>
    </source>
</evidence>
<dbReference type="InterPro" id="IPR050534">
    <property type="entry name" value="Coronavir_polyprotein_1ab"/>
</dbReference>
<dbReference type="InterPro" id="IPR047187">
    <property type="entry name" value="SF1_C_Upf1"/>
</dbReference>
<evidence type="ECO:0000256" key="4">
    <source>
        <dbReference type="ARBA" id="ARBA00022806"/>
    </source>
</evidence>
<dbReference type="EMBL" id="JAVLVU010000001">
    <property type="protein sequence ID" value="MDT3400954.1"/>
    <property type="molecule type" value="Genomic_DNA"/>
</dbReference>
<dbReference type="SMART" id="SM00382">
    <property type="entry name" value="AAA"/>
    <property type="match status" value="1"/>
</dbReference>
<accession>A0ABU3GMD9</accession>
<dbReference type="InterPro" id="IPR027417">
    <property type="entry name" value="P-loop_NTPase"/>
</dbReference>
<evidence type="ECO:0000256" key="3">
    <source>
        <dbReference type="ARBA" id="ARBA00022801"/>
    </source>
</evidence>
<dbReference type="PANTHER" id="PTHR43788">
    <property type="entry name" value="DNA2/NAM7 HELICASE FAMILY MEMBER"/>
    <property type="match status" value="1"/>
</dbReference>
<name>A0ABU3GMD9_9SPHI</name>
<dbReference type="PANTHER" id="PTHR43788:SF8">
    <property type="entry name" value="DNA-BINDING PROTEIN SMUBP-2"/>
    <property type="match status" value="1"/>
</dbReference>